<feature type="transmembrane region" description="Helical" evidence="6">
    <location>
        <begin position="408"/>
        <end position="425"/>
    </location>
</feature>
<feature type="region of interest" description="Disordered" evidence="5">
    <location>
        <begin position="459"/>
        <end position="480"/>
    </location>
</feature>
<protein>
    <submittedName>
        <fullName evidence="8">MFS transporter</fullName>
    </submittedName>
</protein>
<evidence type="ECO:0000313" key="8">
    <source>
        <dbReference type="EMBL" id="KAB2812864.1"/>
    </source>
</evidence>
<evidence type="ECO:0000313" key="9">
    <source>
        <dbReference type="Proteomes" id="UP000449906"/>
    </source>
</evidence>
<dbReference type="GO" id="GO:0022857">
    <property type="term" value="F:transmembrane transporter activity"/>
    <property type="evidence" value="ECO:0007669"/>
    <property type="project" value="InterPro"/>
</dbReference>
<comment type="caution">
    <text evidence="8">The sequence shown here is derived from an EMBL/GenBank/DDBJ whole genome shotgun (WGS) entry which is preliminary data.</text>
</comment>
<dbReference type="EMBL" id="WBVM01000001">
    <property type="protein sequence ID" value="KAB2812864.1"/>
    <property type="molecule type" value="Genomic_DNA"/>
</dbReference>
<dbReference type="AlphaFoldDB" id="A0A7J5E4J3"/>
<comment type="subcellular location">
    <subcellularLocation>
        <location evidence="1">Cell membrane</location>
        <topology evidence="1">Multi-pass membrane protein</topology>
    </subcellularLocation>
</comment>
<evidence type="ECO:0000256" key="4">
    <source>
        <dbReference type="ARBA" id="ARBA00023136"/>
    </source>
</evidence>
<keyword evidence="2 6" id="KW-0812">Transmembrane</keyword>
<dbReference type="Pfam" id="PF07690">
    <property type="entry name" value="MFS_1"/>
    <property type="match status" value="1"/>
</dbReference>
<dbReference type="InterPro" id="IPR020846">
    <property type="entry name" value="MFS_dom"/>
</dbReference>
<feature type="transmembrane region" description="Helical" evidence="6">
    <location>
        <begin position="165"/>
        <end position="182"/>
    </location>
</feature>
<dbReference type="PANTHER" id="PTHR42718">
    <property type="entry name" value="MAJOR FACILITATOR SUPERFAMILY MULTIDRUG TRANSPORTER MFSC"/>
    <property type="match status" value="1"/>
</dbReference>
<evidence type="ECO:0000256" key="5">
    <source>
        <dbReference type="SAM" id="MobiDB-lite"/>
    </source>
</evidence>
<feature type="transmembrane region" description="Helical" evidence="6">
    <location>
        <begin position="12"/>
        <end position="33"/>
    </location>
</feature>
<evidence type="ECO:0000259" key="7">
    <source>
        <dbReference type="PROSITE" id="PS50850"/>
    </source>
</evidence>
<feature type="transmembrane region" description="Helical" evidence="6">
    <location>
        <begin position="78"/>
        <end position="96"/>
    </location>
</feature>
<evidence type="ECO:0000256" key="1">
    <source>
        <dbReference type="ARBA" id="ARBA00004651"/>
    </source>
</evidence>
<keyword evidence="3 6" id="KW-1133">Transmembrane helix</keyword>
<proteinExistence type="predicted"/>
<dbReference type="Gene3D" id="1.20.1720.10">
    <property type="entry name" value="Multidrug resistance protein D"/>
    <property type="match status" value="1"/>
</dbReference>
<feature type="transmembrane region" description="Helical" evidence="6">
    <location>
        <begin position="139"/>
        <end position="159"/>
    </location>
</feature>
<feature type="transmembrane region" description="Helical" evidence="6">
    <location>
        <begin position="203"/>
        <end position="221"/>
    </location>
</feature>
<feature type="compositionally biased region" description="Low complexity" evidence="5">
    <location>
        <begin position="471"/>
        <end position="480"/>
    </location>
</feature>
<feature type="transmembrane region" description="Helical" evidence="6">
    <location>
        <begin position="334"/>
        <end position="353"/>
    </location>
</feature>
<gene>
    <name evidence="8" type="ORF">F9L07_14215</name>
</gene>
<feature type="transmembrane region" description="Helical" evidence="6">
    <location>
        <begin position="437"/>
        <end position="455"/>
    </location>
</feature>
<keyword evidence="4 6" id="KW-0472">Membrane</keyword>
<evidence type="ECO:0000256" key="6">
    <source>
        <dbReference type="SAM" id="Phobius"/>
    </source>
</evidence>
<feature type="domain" description="Major facilitator superfamily (MFS) profile" evidence="7">
    <location>
        <begin position="11"/>
        <end position="460"/>
    </location>
</feature>
<organism evidence="8 9">
    <name type="scientific">Nocardioides simplex</name>
    <name type="common">Arthrobacter simplex</name>
    <dbReference type="NCBI Taxonomy" id="2045"/>
    <lineage>
        <taxon>Bacteria</taxon>
        <taxon>Bacillati</taxon>
        <taxon>Actinomycetota</taxon>
        <taxon>Actinomycetes</taxon>
        <taxon>Propionibacteriales</taxon>
        <taxon>Nocardioidaceae</taxon>
        <taxon>Pimelobacter</taxon>
    </lineage>
</organism>
<dbReference type="CDD" id="cd17321">
    <property type="entry name" value="MFS_MMR_MDR_like"/>
    <property type="match status" value="1"/>
</dbReference>
<dbReference type="PROSITE" id="PS50850">
    <property type="entry name" value="MFS"/>
    <property type="match status" value="1"/>
</dbReference>
<dbReference type="InterPro" id="IPR011701">
    <property type="entry name" value="MFS"/>
</dbReference>
<dbReference type="PANTHER" id="PTHR42718:SF48">
    <property type="entry name" value="CONSERVED TWO-DOMAIN MEMBRANE PROTEIN-RELATED"/>
    <property type="match status" value="1"/>
</dbReference>
<dbReference type="SUPFAM" id="SSF103473">
    <property type="entry name" value="MFS general substrate transporter"/>
    <property type="match status" value="2"/>
</dbReference>
<reference evidence="8 9" key="1">
    <citation type="submission" date="2019-09" db="EMBL/GenBank/DDBJ databases">
        <title>Pimelobacter sp. isolated from Paulinella.</title>
        <authorList>
            <person name="Jeong S.E."/>
        </authorList>
    </citation>
    <scope>NUCLEOTIDE SEQUENCE [LARGE SCALE GENOMIC DNA]</scope>
    <source>
        <strain evidence="8 9">Pch-N</strain>
    </source>
</reference>
<accession>A0A7J5E4J3</accession>
<sequence>MENRSQRGPLVLLVLTGAVWLAGIDMFIVNVALDDIGRDLGEPDLGALSWILNGYAVTFAALLVPLGRVADRRGRKNVFVIGMALFTAASLGAGLAPDVWTLVGFRVVQAVGAAAMMPASLGLLVAAAPPEKRAAVARLWALVGAVSAAVGPSVGGVLVQLSWEWAFWINVPAGLLLIGLAVRIVPDLADPAGAGSPAPRPDVLGAVLLATSVGALVLALVQADSWGWTSARVGTALAAAVAAAVGVRLVAARHPAPVVDPHLFRNRRFTLANLSTIVFNMGFAMALLAGILWMQRAWGYSPLRTGLALTPGPLAVAVVGITAGRLFPRARPGHLIAAGSAIFAAGAVWQALVLSTEPSYVTGYLLPWITIGVAVGLVMPNVTAAAIADLPVADASTGSGIVTMARQVALALGVSVLVSLLGTSSGTLPGQAEFETVWWWIAGIAVVAVVVALAMEGRGGVSPAAPPSRTPPARRAASNR</sequence>
<feature type="transmembrane region" description="Helical" evidence="6">
    <location>
        <begin position="271"/>
        <end position="294"/>
    </location>
</feature>
<dbReference type="InterPro" id="IPR036259">
    <property type="entry name" value="MFS_trans_sf"/>
</dbReference>
<evidence type="ECO:0000256" key="3">
    <source>
        <dbReference type="ARBA" id="ARBA00022989"/>
    </source>
</evidence>
<feature type="transmembrane region" description="Helical" evidence="6">
    <location>
        <begin position="45"/>
        <end position="66"/>
    </location>
</feature>
<evidence type="ECO:0000256" key="2">
    <source>
        <dbReference type="ARBA" id="ARBA00022692"/>
    </source>
</evidence>
<feature type="transmembrane region" description="Helical" evidence="6">
    <location>
        <begin position="365"/>
        <end position="387"/>
    </location>
</feature>
<feature type="transmembrane region" description="Helical" evidence="6">
    <location>
        <begin position="306"/>
        <end position="327"/>
    </location>
</feature>
<dbReference type="Gene3D" id="1.20.1250.20">
    <property type="entry name" value="MFS general substrate transporter like domains"/>
    <property type="match status" value="1"/>
</dbReference>
<dbReference type="Proteomes" id="UP000449906">
    <property type="component" value="Unassembled WGS sequence"/>
</dbReference>
<feature type="transmembrane region" description="Helical" evidence="6">
    <location>
        <begin position="108"/>
        <end position="127"/>
    </location>
</feature>
<feature type="transmembrane region" description="Helical" evidence="6">
    <location>
        <begin position="233"/>
        <end position="251"/>
    </location>
</feature>
<dbReference type="GO" id="GO:0005886">
    <property type="term" value="C:plasma membrane"/>
    <property type="evidence" value="ECO:0007669"/>
    <property type="project" value="UniProtKB-SubCell"/>
</dbReference>
<name>A0A7J5E4J3_NOCSI</name>